<dbReference type="PATRIC" id="fig|162209.4.peg.504"/>
<reference evidence="2" key="1">
    <citation type="submission" date="2015-12" db="EMBL/GenBank/DDBJ databases">
        <title>Complete genome sequences of two moderately thermophilic Paenibacillus species.</title>
        <authorList>
            <person name="Butler R.III."/>
            <person name="Wang J."/>
            <person name="Stark B.C."/>
            <person name="Pombert J.-F."/>
        </authorList>
    </citation>
    <scope>NUCLEOTIDE SEQUENCE [LARGE SCALE GENOMIC DNA]</scope>
    <source>
        <strain evidence="2">32O-Y</strain>
    </source>
</reference>
<protein>
    <submittedName>
        <fullName evidence="1">Exlusion protein FxsA</fullName>
    </submittedName>
</protein>
<accession>A0A0U2UG39</accession>
<dbReference type="Proteomes" id="UP000061660">
    <property type="component" value="Chromosome"/>
</dbReference>
<dbReference type="PANTHER" id="PTHR35335:SF1">
    <property type="entry name" value="UPF0716 PROTEIN FXSA"/>
    <property type="match status" value="1"/>
</dbReference>
<name>A0A0U2UG39_9BACL</name>
<dbReference type="AlphaFoldDB" id="A0A0U2UG39"/>
<dbReference type="OrthoDB" id="9792788at2"/>
<sequence>MLRYVVIALIVIPALELIVIFQMGKLIGGWPTFGLMIVTGFLGAWLARREGLKVWRQAQNQLSLGQLPGDSIVDGICVFTGGILLLTPGLLTDVLGFLLVFPLSRPMFKGWIYALLRKMADRGNTYFFWRR</sequence>
<dbReference type="STRING" id="162209.IJ22_04770"/>
<dbReference type="NCBIfam" id="NF008528">
    <property type="entry name" value="PRK11463.1-2"/>
    <property type="match status" value="1"/>
</dbReference>
<dbReference type="KEGG" id="pnp:IJ22_04770"/>
<evidence type="ECO:0000313" key="2">
    <source>
        <dbReference type="Proteomes" id="UP000061660"/>
    </source>
</evidence>
<dbReference type="InterPro" id="IPR007313">
    <property type="entry name" value="FxsA"/>
</dbReference>
<keyword evidence="2" id="KW-1185">Reference proteome</keyword>
<reference evidence="1 2" key="2">
    <citation type="journal article" date="2016" name="Genome Announc.">
        <title>Complete Genome Sequences of Two Interactive Moderate Thermophiles, Paenibacillus napthalenovorans 32O-Y and Paenibacillus sp. 32O-W.</title>
        <authorList>
            <person name="Butler R.R.III."/>
            <person name="Wang J."/>
            <person name="Stark B.C."/>
            <person name="Pombert J.F."/>
        </authorList>
    </citation>
    <scope>NUCLEOTIDE SEQUENCE [LARGE SCALE GENOMIC DNA]</scope>
    <source>
        <strain evidence="1 2">32O-Y</strain>
    </source>
</reference>
<organism evidence="1 2">
    <name type="scientific">Paenibacillus naphthalenovorans</name>
    <dbReference type="NCBI Taxonomy" id="162209"/>
    <lineage>
        <taxon>Bacteria</taxon>
        <taxon>Bacillati</taxon>
        <taxon>Bacillota</taxon>
        <taxon>Bacilli</taxon>
        <taxon>Bacillales</taxon>
        <taxon>Paenibacillaceae</taxon>
        <taxon>Paenibacillus</taxon>
    </lineage>
</organism>
<proteinExistence type="predicted"/>
<dbReference type="PANTHER" id="PTHR35335">
    <property type="entry name" value="UPF0716 PROTEIN FXSA"/>
    <property type="match status" value="1"/>
</dbReference>
<dbReference type="RefSeq" id="WP_062406962.1">
    <property type="nucleotide sequence ID" value="NZ_CP013652.1"/>
</dbReference>
<dbReference type="EMBL" id="CP013652">
    <property type="protein sequence ID" value="ALS20865.1"/>
    <property type="molecule type" value="Genomic_DNA"/>
</dbReference>
<gene>
    <name evidence="1" type="ORF">IJ22_04770</name>
</gene>
<evidence type="ECO:0000313" key="1">
    <source>
        <dbReference type="EMBL" id="ALS20865.1"/>
    </source>
</evidence>
<dbReference type="Pfam" id="PF04186">
    <property type="entry name" value="FxsA"/>
    <property type="match status" value="1"/>
</dbReference>
<dbReference type="GO" id="GO:0016020">
    <property type="term" value="C:membrane"/>
    <property type="evidence" value="ECO:0007669"/>
    <property type="project" value="InterPro"/>
</dbReference>